<protein>
    <submittedName>
        <fullName evidence="5">Single-stranded TG1-3 DNA-binding protein</fullName>
    </submittedName>
</protein>
<keyword evidence="1 2" id="KW-0694">RNA-binding</keyword>
<dbReference type="InterPro" id="IPR035979">
    <property type="entry name" value="RBD_domain_sf"/>
</dbReference>
<feature type="compositionally biased region" description="Low complexity" evidence="3">
    <location>
        <begin position="108"/>
        <end position="134"/>
    </location>
</feature>
<sequence>MSTKCFVGNLNFRTTPDALGHLFAECGEVVSVNIISRGQFSLGYGFVEMKEAAAAAASVSQMDKKELDGRAINVELARPRVERPAGAPRPPPRYPPFRRGPRFPRFPPQVQGQVPVVQGQQLPAEPQQQFAGPRGPRGPRFPRGPMRRPRGPRRVPDPNAPLSKTRVFASNLPFALNDEQLAGLFNEFHVKSAHVATRPNGFSRGFGFVELENEESQQAAIAALNGKAVNERAIIVRVAREEPPRPVAPVAAPAPVATTAAPAPVAAPAPAPTQ</sequence>
<feature type="region of interest" description="Disordered" evidence="3">
    <location>
        <begin position="79"/>
        <end position="162"/>
    </location>
</feature>
<keyword evidence="5" id="KW-0238">DNA-binding</keyword>
<dbReference type="Pfam" id="PF00076">
    <property type="entry name" value="RRM_1"/>
    <property type="match status" value="2"/>
</dbReference>
<reference evidence="5" key="1">
    <citation type="journal article" date="2022" name="bioRxiv">
        <title>Genomics of Preaxostyla Flagellates Illuminates Evolutionary Transitions and the Path Towards Mitochondrial Loss.</title>
        <authorList>
            <person name="Novak L.V.F."/>
            <person name="Treitli S.C."/>
            <person name="Pyrih J."/>
            <person name="Halakuc P."/>
            <person name="Pipaliya S.V."/>
            <person name="Vacek V."/>
            <person name="Brzon O."/>
            <person name="Soukal P."/>
            <person name="Eme L."/>
            <person name="Dacks J.B."/>
            <person name="Karnkowska A."/>
            <person name="Elias M."/>
            <person name="Hampl V."/>
        </authorList>
    </citation>
    <scope>NUCLEOTIDE SEQUENCE</scope>
    <source>
        <strain evidence="5">RCP-MX</strain>
    </source>
</reference>
<keyword evidence="6" id="KW-1185">Reference proteome</keyword>
<feature type="region of interest" description="Disordered" evidence="3">
    <location>
        <begin position="242"/>
        <end position="274"/>
    </location>
</feature>
<dbReference type="InterPro" id="IPR012677">
    <property type="entry name" value="Nucleotide-bd_a/b_plait_sf"/>
</dbReference>
<evidence type="ECO:0000313" key="5">
    <source>
        <dbReference type="EMBL" id="KAJ4459881.1"/>
    </source>
</evidence>
<feature type="domain" description="RRM" evidence="4">
    <location>
        <begin position="3"/>
        <end position="79"/>
    </location>
</feature>
<dbReference type="PANTHER" id="PTHR48025:SF1">
    <property type="entry name" value="RRM DOMAIN-CONTAINING PROTEIN"/>
    <property type="match status" value="1"/>
</dbReference>
<feature type="compositionally biased region" description="Low complexity" evidence="3">
    <location>
        <begin position="248"/>
        <end position="264"/>
    </location>
</feature>
<dbReference type="Proteomes" id="UP001141327">
    <property type="component" value="Unassembled WGS sequence"/>
</dbReference>
<dbReference type="SUPFAM" id="SSF54928">
    <property type="entry name" value="RNA-binding domain, RBD"/>
    <property type="match status" value="2"/>
</dbReference>
<dbReference type="Gene3D" id="3.30.70.330">
    <property type="match status" value="2"/>
</dbReference>
<feature type="compositionally biased region" description="Pro residues" evidence="3">
    <location>
        <begin position="265"/>
        <end position="274"/>
    </location>
</feature>
<evidence type="ECO:0000256" key="2">
    <source>
        <dbReference type="PROSITE-ProRule" id="PRU00176"/>
    </source>
</evidence>
<dbReference type="PANTHER" id="PTHR48025">
    <property type="entry name" value="OS02G0815200 PROTEIN"/>
    <property type="match status" value="1"/>
</dbReference>
<comment type="caution">
    <text evidence="5">The sequence shown here is derived from an EMBL/GenBank/DDBJ whole genome shotgun (WGS) entry which is preliminary data.</text>
</comment>
<dbReference type="PROSITE" id="PS50102">
    <property type="entry name" value="RRM"/>
    <property type="match status" value="2"/>
</dbReference>
<feature type="domain" description="RRM" evidence="4">
    <location>
        <begin position="165"/>
        <end position="241"/>
    </location>
</feature>
<proteinExistence type="predicted"/>
<dbReference type="InterPro" id="IPR000504">
    <property type="entry name" value="RRM_dom"/>
</dbReference>
<dbReference type="SMART" id="SM00360">
    <property type="entry name" value="RRM"/>
    <property type="match status" value="2"/>
</dbReference>
<gene>
    <name evidence="5" type="ORF">PAPYR_3937</name>
</gene>
<dbReference type="InterPro" id="IPR050502">
    <property type="entry name" value="Euk_RNA-bind_prot"/>
</dbReference>
<evidence type="ECO:0000259" key="4">
    <source>
        <dbReference type="PROSITE" id="PS50102"/>
    </source>
</evidence>
<dbReference type="GO" id="GO:0003677">
    <property type="term" value="F:DNA binding"/>
    <property type="evidence" value="ECO:0007669"/>
    <property type="project" value="UniProtKB-KW"/>
</dbReference>
<organism evidence="5 6">
    <name type="scientific">Paratrimastix pyriformis</name>
    <dbReference type="NCBI Taxonomy" id="342808"/>
    <lineage>
        <taxon>Eukaryota</taxon>
        <taxon>Metamonada</taxon>
        <taxon>Preaxostyla</taxon>
        <taxon>Paratrimastigidae</taxon>
        <taxon>Paratrimastix</taxon>
    </lineage>
</organism>
<evidence type="ECO:0000313" key="6">
    <source>
        <dbReference type="Proteomes" id="UP001141327"/>
    </source>
</evidence>
<evidence type="ECO:0000256" key="1">
    <source>
        <dbReference type="ARBA" id="ARBA00022884"/>
    </source>
</evidence>
<accession>A0ABQ8UKZ5</accession>
<name>A0ABQ8UKZ5_9EUKA</name>
<dbReference type="EMBL" id="JAPMOS010000016">
    <property type="protein sequence ID" value="KAJ4459881.1"/>
    <property type="molecule type" value="Genomic_DNA"/>
</dbReference>
<evidence type="ECO:0000256" key="3">
    <source>
        <dbReference type="SAM" id="MobiDB-lite"/>
    </source>
</evidence>